<evidence type="ECO:0000313" key="7">
    <source>
        <dbReference type="Proteomes" id="UP001194468"/>
    </source>
</evidence>
<reference evidence="6" key="1">
    <citation type="submission" date="2019-10" db="EMBL/GenBank/DDBJ databases">
        <authorList>
            <consortium name="DOE Joint Genome Institute"/>
            <person name="Kuo A."/>
            <person name="Miyauchi S."/>
            <person name="Kiss E."/>
            <person name="Drula E."/>
            <person name="Kohler A."/>
            <person name="Sanchez-Garcia M."/>
            <person name="Andreopoulos B."/>
            <person name="Barry K.W."/>
            <person name="Bonito G."/>
            <person name="Buee M."/>
            <person name="Carver A."/>
            <person name="Chen C."/>
            <person name="Cichocki N."/>
            <person name="Clum A."/>
            <person name="Culley D."/>
            <person name="Crous P.W."/>
            <person name="Fauchery L."/>
            <person name="Girlanda M."/>
            <person name="Hayes R."/>
            <person name="Keri Z."/>
            <person name="LaButti K."/>
            <person name="Lipzen A."/>
            <person name="Lombard V."/>
            <person name="Magnuson J."/>
            <person name="Maillard F."/>
            <person name="Morin E."/>
            <person name="Murat C."/>
            <person name="Nolan M."/>
            <person name="Ohm R."/>
            <person name="Pangilinan J."/>
            <person name="Pereira M."/>
            <person name="Perotto S."/>
            <person name="Peter M."/>
            <person name="Riley R."/>
            <person name="Sitrit Y."/>
            <person name="Stielow B."/>
            <person name="Szollosi G."/>
            <person name="Zifcakova L."/>
            <person name="Stursova M."/>
            <person name="Spatafora J.W."/>
            <person name="Tedersoo L."/>
            <person name="Vaario L.-M."/>
            <person name="Yamada A."/>
            <person name="Yan M."/>
            <person name="Wang P."/>
            <person name="Xu J."/>
            <person name="Bruns T."/>
            <person name="Baldrian P."/>
            <person name="Vilgalys R."/>
            <person name="Henrissat B."/>
            <person name="Grigoriev I.V."/>
            <person name="Hibbett D."/>
            <person name="Nagy L.G."/>
            <person name="Martin F.M."/>
        </authorList>
    </citation>
    <scope>NUCLEOTIDE SEQUENCE</scope>
    <source>
        <strain evidence="6">BED1</strain>
    </source>
</reference>
<sequence length="1013" mass="115252">MMNPPPTSRTPTVNGDELLHIVTLAASQIPEQLKASTDRLKVLLDTHAGTYNALHRIAADPSQPLQVRQQSIIQFKNAALSHWRSRKLMSEDDRIQIRHRSFTFLSEADDTIAECNELIIGKIARLDYPHNWPSLFNQLMPVVQEGLLSLTSSPNATIQSTLSLRRSLKVLNSVIKEFSNMKMLTGIKIMSQVTDQLRNIILEYYSRLSPTILSIGGLLEQERIAASITVAHLVYKCLMRMALWSWPRITRDVKGELTELKEWFLQLFQSSTAQLRALSELRINLILALRTMQTSGPITTLSIDRLTRHIRIFGKFFKRLQQLDPFKFVELPTCNEMVLYYWSKVVEATDHREGDMIQDSSAAVYPVRFLVQAMVLFKENLARWTPFRKGGPVTETTLSQQFVEHSVQLLVTRFIPLNPSDLKGWMADPEEWVNEEDKENEQWEFELRPCGERVLMTLAAQYRDYVVPLMESTFKEMIDRPTADLASIIQKEALYCAIGRCATKLRDVIPFNEWMRHKLVVEARETDPNFPIIKRRIAWMIGKWIGDMCVPASDPVIWEILVHLLQDRGSGSDAVVRLTAANAVRECVNTVGFDAAVFSPFLPATVTELLKLVSDADTMEMKQRLARNLKVVIECVDQQIVPHIQMIAEQIPTLWTAAGEEWLFKAQLLEVMKSLIMSSKEFSASLVPLVIPLVQESLSPGVAINLDEDGVNLWLAALRNSTSLQSNANSSLLQLFPLAMALLSCNLDLLGKITYIVESYFFVDAFLVLQTFSLDLMNAFMSVMRGQALQTNQRGVLNCVNFMMQLAPSSLWGEAVLRSGFFNHVIKILGDDESSSAMLTECVFVLARIALIDREMFIRLVSLAAQVENVHEAKIWEIILDQFWRQFDHMSEPRHRKLLALGIASLVSTGRPEVLERVPNEVFNLWTDVLYEVRESRNHTEDGEDGGLNLYWDVDNVPASYYAESQETLEYYRRKSLLEHDPVRTLQLTTSIASALQASGEDLWSAYIQARLP</sequence>
<keyword evidence="4" id="KW-0539">Nucleus</keyword>
<dbReference type="PANTHER" id="PTHR10997">
    <property type="entry name" value="IMPORTIN-7, 8, 11"/>
    <property type="match status" value="1"/>
</dbReference>
<dbReference type="Proteomes" id="UP001194468">
    <property type="component" value="Unassembled WGS sequence"/>
</dbReference>
<name>A0AAD4C677_BOLED</name>
<dbReference type="GO" id="GO:0031267">
    <property type="term" value="F:small GTPase binding"/>
    <property type="evidence" value="ECO:0007669"/>
    <property type="project" value="InterPro"/>
</dbReference>
<dbReference type="Pfam" id="PF25758">
    <property type="entry name" value="TPR_IPO11"/>
    <property type="match status" value="1"/>
</dbReference>
<evidence type="ECO:0000256" key="2">
    <source>
        <dbReference type="ARBA" id="ARBA00007991"/>
    </source>
</evidence>
<gene>
    <name evidence="6" type="ORF">L210DRAFT_3618179</name>
</gene>
<dbReference type="InterPro" id="IPR058669">
    <property type="entry name" value="TPR_IPO7/11-like"/>
</dbReference>
<dbReference type="PANTHER" id="PTHR10997:SF7">
    <property type="entry name" value="IMPORTIN-11"/>
    <property type="match status" value="1"/>
</dbReference>
<keyword evidence="3" id="KW-0813">Transport</keyword>
<dbReference type="InterPro" id="IPR016024">
    <property type="entry name" value="ARM-type_fold"/>
</dbReference>
<dbReference type="SUPFAM" id="SSF48371">
    <property type="entry name" value="ARM repeat"/>
    <property type="match status" value="1"/>
</dbReference>
<organism evidence="6 7">
    <name type="scientific">Boletus edulis BED1</name>
    <dbReference type="NCBI Taxonomy" id="1328754"/>
    <lineage>
        <taxon>Eukaryota</taxon>
        <taxon>Fungi</taxon>
        <taxon>Dikarya</taxon>
        <taxon>Basidiomycota</taxon>
        <taxon>Agaricomycotina</taxon>
        <taxon>Agaricomycetes</taxon>
        <taxon>Agaricomycetidae</taxon>
        <taxon>Boletales</taxon>
        <taxon>Boletineae</taxon>
        <taxon>Boletaceae</taxon>
        <taxon>Boletoideae</taxon>
        <taxon>Boletus</taxon>
    </lineage>
</organism>
<dbReference type="GO" id="GO:0005829">
    <property type="term" value="C:cytosol"/>
    <property type="evidence" value="ECO:0007669"/>
    <property type="project" value="TreeGrafter"/>
</dbReference>
<dbReference type="PROSITE" id="PS50166">
    <property type="entry name" value="IMPORTIN_B_NT"/>
    <property type="match status" value="1"/>
</dbReference>
<comment type="subcellular location">
    <subcellularLocation>
        <location evidence="1">Nucleus</location>
    </subcellularLocation>
</comment>
<comment type="similarity">
    <text evidence="2">Belongs to the importin beta family.</text>
</comment>
<proteinExistence type="inferred from homology"/>
<dbReference type="InterPro" id="IPR011989">
    <property type="entry name" value="ARM-like"/>
</dbReference>
<evidence type="ECO:0000256" key="4">
    <source>
        <dbReference type="ARBA" id="ARBA00023242"/>
    </source>
</evidence>
<protein>
    <submittedName>
        <fullName evidence="6">ARM repeat-containing protein</fullName>
    </submittedName>
</protein>
<dbReference type="GO" id="GO:0006606">
    <property type="term" value="P:protein import into nucleus"/>
    <property type="evidence" value="ECO:0007669"/>
    <property type="project" value="TreeGrafter"/>
</dbReference>
<evidence type="ECO:0000256" key="3">
    <source>
        <dbReference type="ARBA" id="ARBA00022448"/>
    </source>
</evidence>
<evidence type="ECO:0000256" key="1">
    <source>
        <dbReference type="ARBA" id="ARBA00004123"/>
    </source>
</evidence>
<evidence type="ECO:0000313" key="6">
    <source>
        <dbReference type="EMBL" id="KAF8450539.1"/>
    </source>
</evidence>
<dbReference type="AlphaFoldDB" id="A0AAD4C677"/>
<reference evidence="6" key="2">
    <citation type="journal article" date="2020" name="Nat. Commun.">
        <title>Large-scale genome sequencing of mycorrhizal fungi provides insights into the early evolution of symbiotic traits.</title>
        <authorList>
            <person name="Miyauchi S."/>
            <person name="Kiss E."/>
            <person name="Kuo A."/>
            <person name="Drula E."/>
            <person name="Kohler A."/>
            <person name="Sanchez-Garcia M."/>
            <person name="Morin E."/>
            <person name="Andreopoulos B."/>
            <person name="Barry K.W."/>
            <person name="Bonito G."/>
            <person name="Buee M."/>
            <person name="Carver A."/>
            <person name="Chen C."/>
            <person name="Cichocki N."/>
            <person name="Clum A."/>
            <person name="Culley D."/>
            <person name="Crous P.W."/>
            <person name="Fauchery L."/>
            <person name="Girlanda M."/>
            <person name="Hayes R.D."/>
            <person name="Keri Z."/>
            <person name="LaButti K."/>
            <person name="Lipzen A."/>
            <person name="Lombard V."/>
            <person name="Magnuson J."/>
            <person name="Maillard F."/>
            <person name="Murat C."/>
            <person name="Nolan M."/>
            <person name="Ohm R.A."/>
            <person name="Pangilinan J."/>
            <person name="Pereira M.F."/>
            <person name="Perotto S."/>
            <person name="Peter M."/>
            <person name="Pfister S."/>
            <person name="Riley R."/>
            <person name="Sitrit Y."/>
            <person name="Stielow J.B."/>
            <person name="Szollosi G."/>
            <person name="Zifcakova L."/>
            <person name="Stursova M."/>
            <person name="Spatafora J.W."/>
            <person name="Tedersoo L."/>
            <person name="Vaario L.M."/>
            <person name="Yamada A."/>
            <person name="Yan M."/>
            <person name="Wang P."/>
            <person name="Xu J."/>
            <person name="Bruns T."/>
            <person name="Baldrian P."/>
            <person name="Vilgalys R."/>
            <person name="Dunand C."/>
            <person name="Henrissat B."/>
            <person name="Grigoriev I.V."/>
            <person name="Hibbett D."/>
            <person name="Nagy L.G."/>
            <person name="Martin F.M."/>
        </authorList>
    </citation>
    <scope>NUCLEOTIDE SEQUENCE</scope>
    <source>
        <strain evidence="6">BED1</strain>
    </source>
</reference>
<dbReference type="Gene3D" id="1.25.10.10">
    <property type="entry name" value="Leucine-rich Repeat Variant"/>
    <property type="match status" value="1"/>
</dbReference>
<dbReference type="EMBL" id="WHUW01000002">
    <property type="protein sequence ID" value="KAF8450539.1"/>
    <property type="molecule type" value="Genomic_DNA"/>
</dbReference>
<evidence type="ECO:0000259" key="5">
    <source>
        <dbReference type="PROSITE" id="PS50166"/>
    </source>
</evidence>
<dbReference type="InterPro" id="IPR001494">
    <property type="entry name" value="Importin-beta_N"/>
</dbReference>
<feature type="domain" description="Importin N-terminal" evidence="5">
    <location>
        <begin position="36"/>
        <end position="107"/>
    </location>
</feature>
<accession>A0AAD4C677</accession>
<keyword evidence="7" id="KW-1185">Reference proteome</keyword>
<dbReference type="GO" id="GO:0005635">
    <property type="term" value="C:nuclear envelope"/>
    <property type="evidence" value="ECO:0007669"/>
    <property type="project" value="TreeGrafter"/>
</dbReference>
<dbReference type="Pfam" id="PF03810">
    <property type="entry name" value="IBN_N"/>
    <property type="match status" value="1"/>
</dbReference>
<comment type="caution">
    <text evidence="6">The sequence shown here is derived from an EMBL/GenBank/DDBJ whole genome shotgun (WGS) entry which is preliminary data.</text>
</comment>